<accession>A0A644YT53</accession>
<gene>
    <name evidence="1" type="ORF">SDC9_76193</name>
</gene>
<protein>
    <submittedName>
        <fullName evidence="1">Uncharacterized protein</fullName>
    </submittedName>
</protein>
<dbReference type="PROSITE" id="PS51257">
    <property type="entry name" value="PROKAR_LIPOPROTEIN"/>
    <property type="match status" value="1"/>
</dbReference>
<sequence length="216" mass="25547">MRHNSYHYAVVFGGCYHVFHKHQIGFFACFGCKAVLKTVRQFHSRLGVVLRERRICDDTVELARKGWIFFVRPMRLTYGVTMLNIRIFDIVHYHIHLANRPHGSRVVLSEQRQVVGSTAVFFDILLAVNQHTTRADRWVIYAHPRLRLYQSHHKLHHRGWGIEFSTLFAGTVGEVFNHIFIRCPEQIRKDKIVISQPILIKMRYQFNQFGVINYLF</sequence>
<evidence type="ECO:0000313" key="1">
    <source>
        <dbReference type="EMBL" id="MPM29653.1"/>
    </source>
</evidence>
<name>A0A644YT53_9ZZZZ</name>
<dbReference type="EMBL" id="VSSQ01005569">
    <property type="protein sequence ID" value="MPM29653.1"/>
    <property type="molecule type" value="Genomic_DNA"/>
</dbReference>
<comment type="caution">
    <text evidence="1">The sequence shown here is derived from an EMBL/GenBank/DDBJ whole genome shotgun (WGS) entry which is preliminary data.</text>
</comment>
<proteinExistence type="predicted"/>
<dbReference type="AlphaFoldDB" id="A0A644YT53"/>
<reference evidence="1" key="1">
    <citation type="submission" date="2019-08" db="EMBL/GenBank/DDBJ databases">
        <authorList>
            <person name="Kucharzyk K."/>
            <person name="Murdoch R.W."/>
            <person name="Higgins S."/>
            <person name="Loffler F."/>
        </authorList>
    </citation>
    <scope>NUCLEOTIDE SEQUENCE</scope>
</reference>
<organism evidence="1">
    <name type="scientific">bioreactor metagenome</name>
    <dbReference type="NCBI Taxonomy" id="1076179"/>
    <lineage>
        <taxon>unclassified sequences</taxon>
        <taxon>metagenomes</taxon>
        <taxon>ecological metagenomes</taxon>
    </lineage>
</organism>